<proteinExistence type="predicted"/>
<reference evidence="1" key="1">
    <citation type="journal article" date="2014" name="Int. J. Syst. Evol. Microbiol.">
        <title>Complete genome sequence of Corynebacterium casei LMG S-19264T (=DSM 44701T), isolated from a smear-ripened cheese.</title>
        <authorList>
            <consortium name="US DOE Joint Genome Institute (JGI-PGF)"/>
            <person name="Walter F."/>
            <person name="Albersmeier A."/>
            <person name="Kalinowski J."/>
            <person name="Ruckert C."/>
        </authorList>
    </citation>
    <scope>NUCLEOTIDE SEQUENCE</scope>
    <source>
        <strain evidence="1">KCTC 32296</strain>
    </source>
</reference>
<sequence length="84" mass="8966">MTFKVGNIPPRGSNGDIPFVRKALRIAVRAAFEFADKPALALIEIGCCDIYCDILINAFGRIAADIMSSGHGSFRGGIELKGIP</sequence>
<organism evidence="1 2">
    <name type="scientific">Asticcacaulis endophyticus</name>
    <dbReference type="NCBI Taxonomy" id="1395890"/>
    <lineage>
        <taxon>Bacteria</taxon>
        <taxon>Pseudomonadati</taxon>
        <taxon>Pseudomonadota</taxon>
        <taxon>Alphaproteobacteria</taxon>
        <taxon>Caulobacterales</taxon>
        <taxon>Caulobacteraceae</taxon>
        <taxon>Asticcacaulis</taxon>
    </lineage>
</organism>
<gene>
    <name evidence="1" type="ORF">GCM10011273_27130</name>
</gene>
<keyword evidence="2" id="KW-1185">Reference proteome</keyword>
<protein>
    <submittedName>
        <fullName evidence="1">Uncharacterized protein</fullName>
    </submittedName>
</protein>
<evidence type="ECO:0000313" key="1">
    <source>
        <dbReference type="EMBL" id="GGZ39271.1"/>
    </source>
</evidence>
<comment type="caution">
    <text evidence="1">The sequence shown here is derived from an EMBL/GenBank/DDBJ whole genome shotgun (WGS) entry which is preliminary data.</text>
</comment>
<dbReference type="AlphaFoldDB" id="A0A918QCG8"/>
<evidence type="ECO:0000313" key="2">
    <source>
        <dbReference type="Proteomes" id="UP000662572"/>
    </source>
</evidence>
<dbReference type="EMBL" id="BMZB01000004">
    <property type="protein sequence ID" value="GGZ39271.1"/>
    <property type="molecule type" value="Genomic_DNA"/>
</dbReference>
<reference evidence="1" key="2">
    <citation type="submission" date="2020-09" db="EMBL/GenBank/DDBJ databases">
        <authorList>
            <person name="Sun Q."/>
            <person name="Kim S."/>
        </authorList>
    </citation>
    <scope>NUCLEOTIDE SEQUENCE</scope>
    <source>
        <strain evidence="1">KCTC 32296</strain>
    </source>
</reference>
<name>A0A918QCG8_9CAUL</name>
<accession>A0A918QCG8</accession>
<dbReference type="Proteomes" id="UP000662572">
    <property type="component" value="Unassembled WGS sequence"/>
</dbReference>